<proteinExistence type="predicted"/>
<evidence type="ECO:0000256" key="1">
    <source>
        <dbReference type="SAM" id="MobiDB-lite"/>
    </source>
</evidence>
<accession>A0A6A6DMD0</accession>
<protein>
    <submittedName>
        <fullName evidence="3">DDE-domain-containing protein</fullName>
    </submittedName>
</protein>
<dbReference type="GO" id="GO:0003676">
    <property type="term" value="F:nucleic acid binding"/>
    <property type="evidence" value="ECO:0007669"/>
    <property type="project" value="InterPro"/>
</dbReference>
<feature type="domain" description="DDE-1" evidence="2">
    <location>
        <begin position="83"/>
        <end position="175"/>
    </location>
</feature>
<evidence type="ECO:0000259" key="2">
    <source>
        <dbReference type="Pfam" id="PF03184"/>
    </source>
</evidence>
<dbReference type="OrthoDB" id="4324149at2759"/>
<name>A0A6A6DMD0_9PEZI</name>
<organism evidence="3 4">
    <name type="scientific">Zopfia rhizophila CBS 207.26</name>
    <dbReference type="NCBI Taxonomy" id="1314779"/>
    <lineage>
        <taxon>Eukaryota</taxon>
        <taxon>Fungi</taxon>
        <taxon>Dikarya</taxon>
        <taxon>Ascomycota</taxon>
        <taxon>Pezizomycotina</taxon>
        <taxon>Dothideomycetes</taxon>
        <taxon>Dothideomycetes incertae sedis</taxon>
        <taxon>Zopfiaceae</taxon>
        <taxon>Zopfia</taxon>
    </lineage>
</organism>
<evidence type="ECO:0000313" key="3">
    <source>
        <dbReference type="EMBL" id="KAF2179532.1"/>
    </source>
</evidence>
<dbReference type="Pfam" id="PF03184">
    <property type="entry name" value="DDE_1"/>
    <property type="match status" value="1"/>
</dbReference>
<keyword evidence="4" id="KW-1185">Reference proteome</keyword>
<feature type="compositionally biased region" description="Polar residues" evidence="1">
    <location>
        <begin position="251"/>
        <end position="261"/>
    </location>
</feature>
<dbReference type="EMBL" id="ML994665">
    <property type="protein sequence ID" value="KAF2179532.1"/>
    <property type="molecule type" value="Genomic_DNA"/>
</dbReference>
<dbReference type="Proteomes" id="UP000800200">
    <property type="component" value="Unassembled WGS sequence"/>
</dbReference>
<gene>
    <name evidence="3" type="ORF">K469DRAFT_716196</name>
</gene>
<dbReference type="AlphaFoldDB" id="A0A6A6DMD0"/>
<feature type="non-terminal residue" evidence="3">
    <location>
        <position position="261"/>
    </location>
</feature>
<evidence type="ECO:0000313" key="4">
    <source>
        <dbReference type="Proteomes" id="UP000800200"/>
    </source>
</evidence>
<sequence>MVEDTANMILQLKKKKPVGKKWFQRYIERNPEEDPENVVNKHGIQDDDIYNMDEIGFQKGDIGSAKVVTACDGTKYHIQPGDRDWVIVIKCINSAKRHIPAMVIYKGKVFQNIWFSADSGVPKDWTVAISKTGWTNNQLGLIWLKDVFELNTRNTTGVKRLLIMDRHSSHYVAVFSSVKRRFRDGLRPAALSNNNIESAFRATGIFPFNLGEVLAKLGEFNLLIPPPVLLSSSVNSVSNTPRTVRQHQLERQSTSPTIKRM</sequence>
<reference evidence="3" key="1">
    <citation type="journal article" date="2020" name="Stud. Mycol.">
        <title>101 Dothideomycetes genomes: a test case for predicting lifestyles and emergence of pathogens.</title>
        <authorList>
            <person name="Haridas S."/>
            <person name="Albert R."/>
            <person name="Binder M."/>
            <person name="Bloem J."/>
            <person name="Labutti K."/>
            <person name="Salamov A."/>
            <person name="Andreopoulos B."/>
            <person name="Baker S."/>
            <person name="Barry K."/>
            <person name="Bills G."/>
            <person name="Bluhm B."/>
            <person name="Cannon C."/>
            <person name="Castanera R."/>
            <person name="Culley D."/>
            <person name="Daum C."/>
            <person name="Ezra D."/>
            <person name="Gonzalez J."/>
            <person name="Henrissat B."/>
            <person name="Kuo A."/>
            <person name="Liang C."/>
            <person name="Lipzen A."/>
            <person name="Lutzoni F."/>
            <person name="Magnuson J."/>
            <person name="Mondo S."/>
            <person name="Nolan M."/>
            <person name="Ohm R."/>
            <person name="Pangilinan J."/>
            <person name="Park H.-J."/>
            <person name="Ramirez L."/>
            <person name="Alfaro M."/>
            <person name="Sun H."/>
            <person name="Tritt A."/>
            <person name="Yoshinaga Y."/>
            <person name="Zwiers L.-H."/>
            <person name="Turgeon B."/>
            <person name="Goodwin S."/>
            <person name="Spatafora J."/>
            <person name="Crous P."/>
            <person name="Grigoriev I."/>
        </authorList>
    </citation>
    <scope>NUCLEOTIDE SEQUENCE</scope>
    <source>
        <strain evidence="3">CBS 207.26</strain>
    </source>
</reference>
<feature type="region of interest" description="Disordered" evidence="1">
    <location>
        <begin position="240"/>
        <end position="261"/>
    </location>
</feature>
<dbReference type="InterPro" id="IPR004875">
    <property type="entry name" value="DDE_SF_endonuclease_dom"/>
</dbReference>